<dbReference type="EMBL" id="CAJPDS010000089">
    <property type="protein sequence ID" value="CAF9936138.1"/>
    <property type="molecule type" value="Genomic_DNA"/>
</dbReference>
<organism evidence="1 2">
    <name type="scientific">Heterodermia speciosa</name>
    <dbReference type="NCBI Taxonomy" id="116794"/>
    <lineage>
        <taxon>Eukaryota</taxon>
        <taxon>Fungi</taxon>
        <taxon>Dikarya</taxon>
        <taxon>Ascomycota</taxon>
        <taxon>Pezizomycotina</taxon>
        <taxon>Lecanoromycetes</taxon>
        <taxon>OSLEUM clade</taxon>
        <taxon>Lecanoromycetidae</taxon>
        <taxon>Caliciales</taxon>
        <taxon>Physciaceae</taxon>
        <taxon>Heterodermia</taxon>
    </lineage>
</organism>
<evidence type="ECO:0000313" key="1">
    <source>
        <dbReference type="EMBL" id="CAF9936138.1"/>
    </source>
</evidence>
<accession>A0A8H3G3Z3</accession>
<evidence type="ECO:0000313" key="2">
    <source>
        <dbReference type="Proteomes" id="UP000664521"/>
    </source>
</evidence>
<protein>
    <submittedName>
        <fullName evidence="1">Uncharacterized protein</fullName>
    </submittedName>
</protein>
<comment type="caution">
    <text evidence="1">The sequence shown here is derived from an EMBL/GenBank/DDBJ whole genome shotgun (WGS) entry which is preliminary data.</text>
</comment>
<reference evidence="1" key="1">
    <citation type="submission" date="2021-03" db="EMBL/GenBank/DDBJ databases">
        <authorList>
            <person name="Tagirdzhanova G."/>
        </authorList>
    </citation>
    <scope>NUCLEOTIDE SEQUENCE</scope>
</reference>
<sequence>MSSINKLTPSAISNTFEIAPALANLNFDFSIWKTEAPKEFDGVGSSLSTVRRDEAENGTPHVTARKLGALFASTLPSTPNVTKAYGQRASEISQESSVSPQTRSKYGVFSSRVGSDATSIWAAATSGPAAIAVHLLACLLAKMWDGPEATAIWAEIVQRRKELIRLEMEENSITEMTTLAAARQDITRAQLAEWDASARSWMRTADQVKSRQQKQLMLIVDNVKGSVNKMNNTYESVLAAWKSSLTQMEGLIQGISQQATSGDILLALSAWHLFPDMLVVVPCKTQVRQHDQLFESGGVLTIGLEKPDLDNSGVSWSLPLARLRHYGAPVVSSCSINSHERSRLSLTEFLQAFLGSFLHGWGDAALDTLRAVQWLDHISHVLDDTAAAGLLEAEAMISAGAKYSWLNLLFSAARYHLDCQGNEKLVAKKLVSLGRKHGKPFLGIPKLPMFGLLDRGSFVSLLREEDDQVAFLRKVAENICQELQLDSHQMFIRYRHKCPGSSKFTYEYATALPWDRSSTKRMHDRSEHKSQIHRRWLYAGSADLRKGRSSDARYEKRLDISYRSPFIYARRHVPSDFTHWHGNFSGNGKTSYLSDREYFDAADCNLIQQDFDSRANVYSAIGEEILKRESQSIEDFEVARMGIFWENMGDMDSYSDQTPWFQYLYGDIHKAAIFVLEGKGKLINLLRTPKQDSLDMYTLFEAGKMEQFTVVSRLAWHFQTAEVEADPYMQSAKAVSTAAMTYSNFPDATIDIRVLQCKLWQAQWVKSAVSELFISQRNLQSSRVTPLSLEPYRLNRACAFSCITMFESGHYDANPSELVNVMAMSSGDSLFVGSALLCDPSLESYSADIKRIAGNIGRPGIAFLVPPVAPLMRDVSISDWPQLGSFEFDGIPRDCFNGTSLHLSFTGASSPVNVGFSGAQDADVYMLETLVSVHDSGKWVADLNVLDTFRSQHLVFIPPCTDQHHNATTLSSTYNITCIENWLELIDELDRQICMVQAHGNWEARLAATSISIAKSHHTIIIPEKICWECFGNEINQISVTVRPLVAVL</sequence>
<proteinExistence type="predicted"/>
<keyword evidence="2" id="KW-1185">Reference proteome</keyword>
<dbReference type="OrthoDB" id="5354164at2759"/>
<gene>
    <name evidence="1" type="ORF">HETSPECPRED_010027</name>
</gene>
<name>A0A8H3G3Z3_9LECA</name>
<dbReference type="AlphaFoldDB" id="A0A8H3G3Z3"/>
<dbReference type="Proteomes" id="UP000664521">
    <property type="component" value="Unassembled WGS sequence"/>
</dbReference>